<name>A0A913XRQ2_EXADI</name>
<proteinExistence type="predicted"/>
<reference evidence="3" key="1">
    <citation type="submission" date="2022-11" db="UniProtKB">
        <authorList>
            <consortium name="EnsemblMetazoa"/>
        </authorList>
    </citation>
    <scope>IDENTIFICATION</scope>
</reference>
<accession>A0A913XRQ2</accession>
<dbReference type="EnsemblMetazoa" id="XM_021052978.2">
    <property type="protein sequence ID" value="XP_020908637.1"/>
    <property type="gene ID" value="LOC110246616"/>
</dbReference>
<dbReference type="PROSITE" id="PS50216">
    <property type="entry name" value="DHHC"/>
    <property type="match status" value="1"/>
</dbReference>
<dbReference type="GeneID" id="110246616"/>
<feature type="region of interest" description="Disordered" evidence="1">
    <location>
        <begin position="1"/>
        <end position="37"/>
    </location>
</feature>
<dbReference type="OrthoDB" id="8062037at2759"/>
<keyword evidence="4" id="KW-1185">Reference proteome</keyword>
<dbReference type="RefSeq" id="XP_020908637.1">
    <property type="nucleotide sequence ID" value="XM_021052978.2"/>
</dbReference>
<organism evidence="3 4">
    <name type="scientific">Exaiptasia diaphana</name>
    <name type="common">Tropical sea anemone</name>
    <name type="synonym">Aiptasia pulchella</name>
    <dbReference type="NCBI Taxonomy" id="2652724"/>
    <lineage>
        <taxon>Eukaryota</taxon>
        <taxon>Metazoa</taxon>
        <taxon>Cnidaria</taxon>
        <taxon>Anthozoa</taxon>
        <taxon>Hexacorallia</taxon>
        <taxon>Actiniaria</taxon>
        <taxon>Aiptasiidae</taxon>
        <taxon>Exaiptasia</taxon>
    </lineage>
</organism>
<evidence type="ECO:0000313" key="4">
    <source>
        <dbReference type="Proteomes" id="UP000887567"/>
    </source>
</evidence>
<evidence type="ECO:0000256" key="1">
    <source>
        <dbReference type="SAM" id="MobiDB-lite"/>
    </source>
</evidence>
<dbReference type="Proteomes" id="UP000887567">
    <property type="component" value="Unplaced"/>
</dbReference>
<dbReference type="AlphaFoldDB" id="A0A913XRQ2"/>
<feature type="domain" description="Tesmin/TSO1-like CXC" evidence="2">
    <location>
        <begin position="41"/>
        <end position="81"/>
    </location>
</feature>
<evidence type="ECO:0000313" key="3">
    <source>
        <dbReference type="EnsemblMetazoa" id="XP_020908637.1"/>
    </source>
</evidence>
<dbReference type="SMART" id="SM01114">
    <property type="entry name" value="CXC"/>
    <property type="match status" value="1"/>
</dbReference>
<sequence length="228" mass="25535">MDPDKKLDQSQNPLVKQKKVTDFSGQPAAKRPRRPSCSSITGEIVCMCSSGCNTQRCSCFKMNGKCGSECKCMACRNPLNILADNGINIDHAKEDQCLMQNIAKMKDLGKFIKENIERTPCCDAEISMKDACVGVVLCPECSAEYRFSWCTFSLHDDEDRPRNHCSICKKCGDYRDDHCQKCNKCYFAGRSGTLKCPCQDRPSFIDSLGAFIGALRDPVSDYSDDDYY</sequence>
<dbReference type="InterPro" id="IPR033467">
    <property type="entry name" value="Tesmin/TSO1-like_CXC"/>
</dbReference>
<dbReference type="KEGG" id="epa:110246616"/>
<dbReference type="OMA" id="SHELQCC"/>
<protein>
    <recommendedName>
        <fullName evidence="2">Tesmin/TSO1-like CXC domain-containing protein</fullName>
    </recommendedName>
</protein>
<evidence type="ECO:0000259" key="2">
    <source>
        <dbReference type="SMART" id="SM01114"/>
    </source>
</evidence>